<dbReference type="Pfam" id="PF02254">
    <property type="entry name" value="TrkA_N"/>
    <property type="match status" value="1"/>
</dbReference>
<keyword evidence="2" id="KW-1133">Transmembrane helix</keyword>
<dbReference type="InterPro" id="IPR050721">
    <property type="entry name" value="Trk_Ktr_HKT_K-transport"/>
</dbReference>
<dbReference type="SUPFAM" id="SSF51735">
    <property type="entry name" value="NAD(P)-binding Rossmann-fold domains"/>
    <property type="match status" value="1"/>
</dbReference>
<feature type="transmembrane region" description="Helical" evidence="2">
    <location>
        <begin position="67"/>
        <end position="86"/>
    </location>
</feature>
<gene>
    <name evidence="5" type="ORF">GGP71_003332</name>
</gene>
<proteinExistence type="predicted"/>
<dbReference type="AlphaFoldDB" id="A0A9X2TI41"/>
<dbReference type="InterPro" id="IPR036291">
    <property type="entry name" value="NAD(P)-bd_dom_sf"/>
</dbReference>
<evidence type="ECO:0000313" key="5">
    <source>
        <dbReference type="EMBL" id="MCS3679381.1"/>
    </source>
</evidence>
<dbReference type="Pfam" id="PF07885">
    <property type="entry name" value="Ion_trans_2"/>
    <property type="match status" value="1"/>
</dbReference>
<feature type="domain" description="Potassium channel" evidence="4">
    <location>
        <begin position="36"/>
        <end position="93"/>
    </location>
</feature>
<dbReference type="PRINTS" id="PR00169">
    <property type="entry name" value="KCHANNEL"/>
</dbReference>
<dbReference type="GO" id="GO:0005886">
    <property type="term" value="C:plasma membrane"/>
    <property type="evidence" value="ECO:0007669"/>
    <property type="project" value="UniProtKB-SubCell"/>
</dbReference>
<feature type="transmembrane region" description="Helical" evidence="2">
    <location>
        <begin position="7"/>
        <end position="23"/>
    </location>
</feature>
<comment type="caution">
    <text evidence="5">The sequence shown here is derived from an EMBL/GenBank/DDBJ whole genome shotgun (WGS) entry which is preliminary data.</text>
</comment>
<comment type="subcellular location">
    <subcellularLocation>
        <location evidence="1">Cell membrane</location>
        <topology evidence="1">Multi-pass membrane protein</topology>
    </subcellularLocation>
</comment>
<evidence type="ECO:0000313" key="6">
    <source>
        <dbReference type="Proteomes" id="UP001155027"/>
    </source>
</evidence>
<feature type="domain" description="RCK N-terminal" evidence="3">
    <location>
        <begin position="112"/>
        <end position="227"/>
    </location>
</feature>
<protein>
    <submittedName>
        <fullName evidence="5">Voltage-gated potassium channel</fullName>
    </submittedName>
</protein>
<dbReference type="Proteomes" id="UP001155027">
    <property type="component" value="Unassembled WGS sequence"/>
</dbReference>
<dbReference type="InterPro" id="IPR013099">
    <property type="entry name" value="K_chnl_dom"/>
</dbReference>
<dbReference type="PANTHER" id="PTHR43833:SF9">
    <property type="entry name" value="POTASSIUM CHANNEL PROTEIN YUGO-RELATED"/>
    <property type="match status" value="1"/>
</dbReference>
<accession>A0A9X2TI41</accession>
<dbReference type="Gene3D" id="3.40.50.720">
    <property type="entry name" value="NAD(P)-binding Rossmann-like Domain"/>
    <property type="match status" value="1"/>
</dbReference>
<sequence length="354" mass="39777">MKNVSKWGGAFLGIVLFLGILILPQVEQTFAPNTANIQDTTDAIWYAIVTLTTVGYGDYYPVSKPGYVIGIIFVLSSLGVLGVLIGKVTDLFTEYREKRRLGYYGTDFEDHVIIIGWDGFSQRVTERLVTADVRAVVVTNEREEVESIYSDFDSEDVFVLYTDYEKYDLLDLTNIESASEVFLNRTSDTDTLITLLNLSDQFTDLDLHYVARIQNDELRPAFNIDGVRAQPVMTFEVASALIASHIFEPDVAAFGKDLISSAVQDDDYEIQQYRVTSQSEWAGATYGELFWELYDQHQILGLGLSKRRNEHEERQLLELPSDDVSVESGDYAILIVNGDTAEAARQEFGSTEGL</sequence>
<dbReference type="GO" id="GO:0034220">
    <property type="term" value="P:monoatomic ion transmembrane transport"/>
    <property type="evidence" value="ECO:0007669"/>
    <property type="project" value="UniProtKB-KW"/>
</dbReference>
<name>A0A9X2TI41_9BACT</name>
<evidence type="ECO:0000259" key="3">
    <source>
        <dbReference type="Pfam" id="PF02254"/>
    </source>
</evidence>
<dbReference type="Gene3D" id="1.10.287.70">
    <property type="match status" value="1"/>
</dbReference>
<dbReference type="SUPFAM" id="SSF81324">
    <property type="entry name" value="Voltage-gated potassium channels"/>
    <property type="match status" value="1"/>
</dbReference>
<keyword evidence="2" id="KW-0472">Membrane</keyword>
<keyword evidence="5" id="KW-0406">Ion transport</keyword>
<keyword evidence="2" id="KW-0812">Transmembrane</keyword>
<evidence type="ECO:0000256" key="2">
    <source>
        <dbReference type="SAM" id="Phobius"/>
    </source>
</evidence>
<reference evidence="5" key="1">
    <citation type="submission" date="2022-08" db="EMBL/GenBank/DDBJ databases">
        <title>Genomic Encyclopedia of Type Strains, Phase V (KMG-V): Genome sequencing to study the core and pangenomes of soil and plant-associated prokaryotes.</title>
        <authorList>
            <person name="Whitman W."/>
        </authorList>
    </citation>
    <scope>NUCLEOTIDE SEQUENCE</scope>
    <source>
        <strain evidence="5">0</strain>
    </source>
</reference>
<dbReference type="GO" id="GO:0006813">
    <property type="term" value="P:potassium ion transport"/>
    <property type="evidence" value="ECO:0007669"/>
    <property type="project" value="InterPro"/>
</dbReference>
<dbReference type="EMBL" id="JANUAU010000021">
    <property type="protein sequence ID" value="MCS3679381.1"/>
    <property type="molecule type" value="Genomic_DNA"/>
</dbReference>
<keyword evidence="5" id="KW-0407">Ion channel</keyword>
<evidence type="ECO:0000256" key="1">
    <source>
        <dbReference type="ARBA" id="ARBA00004651"/>
    </source>
</evidence>
<organism evidence="5 6">
    <name type="scientific">Salinibacter ruber</name>
    <dbReference type="NCBI Taxonomy" id="146919"/>
    <lineage>
        <taxon>Bacteria</taxon>
        <taxon>Pseudomonadati</taxon>
        <taxon>Rhodothermota</taxon>
        <taxon>Rhodothermia</taxon>
        <taxon>Rhodothermales</taxon>
        <taxon>Salinibacteraceae</taxon>
        <taxon>Salinibacter</taxon>
    </lineage>
</organism>
<evidence type="ECO:0000259" key="4">
    <source>
        <dbReference type="Pfam" id="PF07885"/>
    </source>
</evidence>
<dbReference type="RefSeq" id="WP_259081167.1">
    <property type="nucleotide sequence ID" value="NZ_JANUAU010000021.1"/>
</dbReference>
<dbReference type="InterPro" id="IPR003148">
    <property type="entry name" value="RCK_N"/>
</dbReference>
<dbReference type="PANTHER" id="PTHR43833">
    <property type="entry name" value="POTASSIUM CHANNEL PROTEIN 2-RELATED-RELATED"/>
    <property type="match status" value="1"/>
</dbReference>
<keyword evidence="5" id="KW-0813">Transport</keyword>